<dbReference type="Pfam" id="PF13450">
    <property type="entry name" value="NAD_binding_8"/>
    <property type="match status" value="1"/>
</dbReference>
<dbReference type="PANTHER" id="PTHR42923:SF46">
    <property type="entry name" value="AMINE OXIDASE"/>
    <property type="match status" value="1"/>
</dbReference>
<keyword evidence="2" id="KW-1185">Reference proteome</keyword>
<dbReference type="InterPro" id="IPR036188">
    <property type="entry name" value="FAD/NAD-bd_sf"/>
</dbReference>
<dbReference type="SUPFAM" id="SSF51905">
    <property type="entry name" value="FAD/NAD(P)-binding domain"/>
    <property type="match status" value="1"/>
</dbReference>
<evidence type="ECO:0000313" key="2">
    <source>
        <dbReference type="Proteomes" id="UP001589628"/>
    </source>
</evidence>
<name>A0ABV5Z9D4_9GAMM</name>
<dbReference type="Proteomes" id="UP001589628">
    <property type="component" value="Unassembled WGS sequence"/>
</dbReference>
<organism evidence="1 2">
    <name type="scientific">Balneatrix alpica</name>
    <dbReference type="NCBI Taxonomy" id="75684"/>
    <lineage>
        <taxon>Bacteria</taxon>
        <taxon>Pseudomonadati</taxon>
        <taxon>Pseudomonadota</taxon>
        <taxon>Gammaproteobacteria</taxon>
        <taxon>Oceanospirillales</taxon>
        <taxon>Balneatrichaceae</taxon>
        <taxon>Balneatrix</taxon>
    </lineage>
</organism>
<reference evidence="1 2" key="1">
    <citation type="submission" date="2024-09" db="EMBL/GenBank/DDBJ databases">
        <authorList>
            <person name="Sun Q."/>
            <person name="Mori K."/>
        </authorList>
    </citation>
    <scope>NUCLEOTIDE SEQUENCE [LARGE SCALE GENOMIC DNA]</scope>
    <source>
        <strain evidence="1 2">ATCC 51285</strain>
    </source>
</reference>
<proteinExistence type="predicted"/>
<comment type="caution">
    <text evidence="1">The sequence shown here is derived from an EMBL/GenBank/DDBJ whole genome shotgun (WGS) entry which is preliminary data.</text>
</comment>
<protein>
    <submittedName>
        <fullName evidence="1">NAD(P)-binding protein</fullName>
    </submittedName>
</protein>
<sequence>MDTQHKQKIAILGGGVSAITAAFSLTSDKNWRDRYDITLYQLGWRIGGKGASGRNLQDHDRIEEHGIHVWFGFYYNAFHNMRLCYEELGRPADAPLATLEEAFVPHHSTAFAQHFEKNWAQWPIETFALPGKVGEGWNPEPLMDALAKLVAWLLEHTGMDTQGQHGGLPFLQRLEQEMTEHLDTALLGQLRQGLQQVLQGLQAALPHQGLIDLLQGVRQTAHLLTAPFVAHHIKIARLWMILDLGLTALIGMLVDEVYAKGFDSLNDTNFVDWLEKHGASRLTCEGPLVASIYGGVFAYQGGKLSQPRVETGTLMRAGLTAVSCSKESFIWRMQAGMGDVVFGPYYEVLKRRGVTFKFFHKVEELIPAQNAESFFIDKIKLVEQVPLAKPEEGYDPLVPVKGLPCWPSTPKYELIRKDVAELLQQHQIDLESSWTDWSNYYQQPEIVLEQGKDFDLVVLGTSIATLPIIAPKLLAQDKNLNTMVNTVQTVATQAGQLWLNRNIQELGWIGYHAGEEAPEILGFNYPDWRSGKFKPSQQAAMDSWADVSYLVERETWSKDDAPKDISYFCGVFDEDTPPPPGPNPAYPASQKAKAKAYFKELLDQPLLQLWQEAGLDGHFNWDLLVDPQGGKGEARLNSQYWRANVDPYERYVQSVPNSSKTRLPTEGSIFANLYLTGDWIGNGFNMGCVESATLSGLQTARAIRGSTEVIPLEDLFIPR</sequence>
<dbReference type="RefSeq" id="WP_035461317.1">
    <property type="nucleotide sequence ID" value="NZ_JBHLZN010000001.1"/>
</dbReference>
<dbReference type="PANTHER" id="PTHR42923">
    <property type="entry name" value="PROTOPORPHYRINOGEN OXIDASE"/>
    <property type="match status" value="1"/>
</dbReference>
<gene>
    <name evidence="1" type="ORF">ACFFLH_02340</name>
</gene>
<evidence type="ECO:0000313" key="1">
    <source>
        <dbReference type="EMBL" id="MFB9885253.1"/>
    </source>
</evidence>
<accession>A0ABV5Z9D4</accession>
<dbReference type="EMBL" id="JBHLZN010000001">
    <property type="protein sequence ID" value="MFB9885253.1"/>
    <property type="molecule type" value="Genomic_DNA"/>
</dbReference>
<dbReference type="InterPro" id="IPR050464">
    <property type="entry name" value="Zeta_carotene_desat/Oxidored"/>
</dbReference>